<proteinExistence type="inferred from homology"/>
<keyword evidence="27" id="KW-0732">Signal</keyword>
<feature type="binding site" description="axial binding residue" evidence="25">
    <location>
        <position position="432"/>
    </location>
    <ligand>
        <name>heme</name>
        <dbReference type="ChEBI" id="CHEBI:30413"/>
    </ligand>
    <ligandPart>
        <name>Fe</name>
        <dbReference type="ChEBI" id="CHEBI:18248"/>
    </ligandPart>
</feature>
<evidence type="ECO:0000256" key="2">
    <source>
        <dbReference type="ARBA" id="ARBA00004637"/>
    </source>
</evidence>
<dbReference type="GeneID" id="6753907"/>
<dbReference type="OrthoDB" id="3945418at2759"/>
<keyword evidence="29" id="KW-1185">Reference proteome</keyword>
<dbReference type="GO" id="GO:0020037">
    <property type="term" value="F:heme binding"/>
    <property type="evidence" value="ECO:0007669"/>
    <property type="project" value="InterPro"/>
</dbReference>
<comment type="subcellular location">
    <subcellularLocation>
        <location evidence="2">Mitochondrion inner membrane</location>
        <topology evidence="2">Peripheral membrane protein</topology>
    </subcellularLocation>
</comment>
<evidence type="ECO:0000256" key="12">
    <source>
        <dbReference type="ARBA" id="ARBA00023002"/>
    </source>
</evidence>
<dbReference type="GO" id="GO:0008203">
    <property type="term" value="P:cholesterol metabolic process"/>
    <property type="evidence" value="ECO:0007669"/>
    <property type="project" value="UniProtKB-KW"/>
</dbReference>
<evidence type="ECO:0000256" key="4">
    <source>
        <dbReference type="ARBA" id="ARBA00010617"/>
    </source>
</evidence>
<dbReference type="CDD" id="cd11054">
    <property type="entry name" value="CYP24A1-like"/>
    <property type="match status" value="1"/>
</dbReference>
<dbReference type="EMBL" id="DS985245">
    <property type="protein sequence ID" value="EDV24804.1"/>
    <property type="molecule type" value="Genomic_DNA"/>
</dbReference>
<keyword evidence="14 26" id="KW-0503">Monooxygenase</keyword>
<reference evidence="28 29" key="1">
    <citation type="journal article" date="2008" name="Nature">
        <title>The Trichoplax genome and the nature of placozoans.</title>
        <authorList>
            <person name="Srivastava M."/>
            <person name="Begovic E."/>
            <person name="Chapman J."/>
            <person name="Putnam N.H."/>
            <person name="Hellsten U."/>
            <person name="Kawashima T."/>
            <person name="Kuo A."/>
            <person name="Mitros T."/>
            <person name="Salamov A."/>
            <person name="Carpenter M.L."/>
            <person name="Signorovitch A.Y."/>
            <person name="Moreno M.A."/>
            <person name="Kamm K."/>
            <person name="Grimwood J."/>
            <person name="Schmutz J."/>
            <person name="Shapiro H."/>
            <person name="Grigoriev I.V."/>
            <person name="Buss L.W."/>
            <person name="Schierwater B."/>
            <person name="Dellaporta S.L."/>
            <person name="Rokhsar D.S."/>
        </authorList>
    </citation>
    <scope>NUCLEOTIDE SEQUENCE [LARGE SCALE GENOMIC DNA]</scope>
    <source>
        <strain evidence="28 29">Grell-BS-1999</strain>
    </source>
</reference>
<dbReference type="Pfam" id="PF00067">
    <property type="entry name" value="p450"/>
    <property type="match status" value="1"/>
</dbReference>
<evidence type="ECO:0000313" key="28">
    <source>
        <dbReference type="EMBL" id="EDV24804.1"/>
    </source>
</evidence>
<evidence type="ECO:0000256" key="8">
    <source>
        <dbReference type="ARBA" id="ARBA00022617"/>
    </source>
</evidence>
<dbReference type="RefSeq" id="XP_002112694.1">
    <property type="nucleotide sequence ID" value="XM_002112658.1"/>
</dbReference>
<evidence type="ECO:0000256" key="21">
    <source>
        <dbReference type="ARBA" id="ARBA00030343"/>
    </source>
</evidence>
<keyword evidence="10" id="KW-0999">Mitochondrion inner membrane</keyword>
<keyword evidence="11" id="KW-0809">Transit peptide</keyword>
<dbReference type="FunCoup" id="B3RX39">
    <property type="interactions" value="234"/>
</dbReference>
<dbReference type="GO" id="GO:0008386">
    <property type="term" value="F:cholesterol monooxygenase (side-chain-cleaving) activity"/>
    <property type="evidence" value="ECO:0007669"/>
    <property type="project" value="UniProtKB-EC"/>
</dbReference>
<evidence type="ECO:0000256" key="23">
    <source>
        <dbReference type="ARBA" id="ARBA00033274"/>
    </source>
</evidence>
<name>B3RX39_TRIAD</name>
<dbReference type="Proteomes" id="UP000009022">
    <property type="component" value="Unassembled WGS sequence"/>
</dbReference>
<protein>
    <recommendedName>
        <fullName evidence="6">Cholesterol side-chain cleavage enzyme, mitochondrial</fullName>
        <ecNumber evidence="5">1.14.15.6</ecNumber>
    </recommendedName>
    <alternativeName>
        <fullName evidence="21">CYPXIA1</fullName>
    </alternativeName>
    <alternativeName>
        <fullName evidence="23">Cholesterol desmolase</fullName>
    </alternativeName>
    <alternativeName>
        <fullName evidence="22">Cytochrome P450 11A1</fullName>
    </alternativeName>
    <alternativeName>
        <fullName evidence="24">Cytochrome P450(scc)</fullName>
    </alternativeName>
</protein>
<evidence type="ECO:0000256" key="17">
    <source>
        <dbReference type="ARBA" id="ARBA00023136"/>
    </source>
</evidence>
<dbReference type="PhylomeDB" id="B3RX39"/>
<feature type="chain" id="PRO_5002798487" description="Cholesterol side-chain cleavage enzyme, mitochondrial" evidence="27">
    <location>
        <begin position="24"/>
        <end position="486"/>
    </location>
</feature>
<dbReference type="HOGENOM" id="CLU_001570_28_2_1"/>
<evidence type="ECO:0000256" key="24">
    <source>
        <dbReference type="ARBA" id="ARBA00033394"/>
    </source>
</evidence>
<organism evidence="28 29">
    <name type="scientific">Trichoplax adhaerens</name>
    <name type="common">Trichoplax reptans</name>
    <dbReference type="NCBI Taxonomy" id="10228"/>
    <lineage>
        <taxon>Eukaryota</taxon>
        <taxon>Metazoa</taxon>
        <taxon>Placozoa</taxon>
        <taxon>Uniplacotomia</taxon>
        <taxon>Trichoplacea</taxon>
        <taxon>Trichoplacidae</taxon>
        <taxon>Trichoplax</taxon>
    </lineage>
</organism>
<evidence type="ECO:0000256" key="18">
    <source>
        <dbReference type="ARBA" id="ARBA00023166"/>
    </source>
</evidence>
<sequence>MLIGFRKISLRSCLALRVIAVNGIVNQSTAVGNLDHKPNGNNESVEVKPFSEIPGPKGLPLIGSLLTVLKNDGYYIKKTHLYMIMNAKKYGRIHKDKMGNFDEGEEWRRFRSILDKKLLKVKDVSAYSGRMNDVITDLINYLTKKQLEDDLNGEISNLRDCLYKWSFETIGTILYNKRLGTLQDPPNPIAEKFYHSVCLMFEQSNDLAPIPPYYKYFKTKYWKDYCQLWDTMFEIAEQLINEEHQRLQQIMQDIADKSVDLRRSEELEFLPYVLLRGELNSDEIVGNIIDLMIAAVDTSANTMLWTLYILGKNPEIQEKLYQEVSNVLKKGEYPDSGAIQKMSYLRALIKETQRMYPILPGVPRFIDTDIVLAGYRIPANTRIMAGFCVMSCDESIFDEPTKFKPERWIRSPSKRRLDPYIYTAFSFGPRMCIGRRVAELQMQLLIARLISQFRVECRNTGEVGQIIRTVASPETDIRIALEPRIN</sequence>
<evidence type="ECO:0000256" key="20">
    <source>
        <dbReference type="ARBA" id="ARBA00023250"/>
    </source>
</evidence>
<dbReference type="InterPro" id="IPR017972">
    <property type="entry name" value="Cyt_P450_CS"/>
</dbReference>
<dbReference type="GO" id="GO:0006694">
    <property type="term" value="P:steroid biosynthetic process"/>
    <property type="evidence" value="ECO:0007669"/>
    <property type="project" value="UniProtKB-KW"/>
</dbReference>
<evidence type="ECO:0000313" key="29">
    <source>
        <dbReference type="Proteomes" id="UP000009022"/>
    </source>
</evidence>
<evidence type="ECO:0000256" key="25">
    <source>
        <dbReference type="PIRSR" id="PIRSR602401-1"/>
    </source>
</evidence>
<dbReference type="GO" id="GO:0005739">
    <property type="term" value="C:mitochondrion"/>
    <property type="evidence" value="ECO:0000318"/>
    <property type="project" value="GO_Central"/>
</dbReference>
<keyword evidence="15" id="KW-0443">Lipid metabolism</keyword>
<dbReference type="KEGG" id="tad:TRIADDRAFT_56983"/>
<evidence type="ECO:0000256" key="3">
    <source>
        <dbReference type="ARBA" id="ARBA00005108"/>
    </source>
</evidence>
<dbReference type="AlphaFoldDB" id="B3RX39"/>
<keyword evidence="19" id="KW-0753">Steroid metabolism</keyword>
<evidence type="ECO:0000256" key="27">
    <source>
        <dbReference type="SAM" id="SignalP"/>
    </source>
</evidence>
<keyword evidence="7" id="KW-0153">Cholesterol metabolism</keyword>
<feature type="signal peptide" evidence="27">
    <location>
        <begin position="1"/>
        <end position="23"/>
    </location>
</feature>
<keyword evidence="20" id="KW-0755">Steroidogenesis</keyword>
<evidence type="ECO:0000256" key="7">
    <source>
        <dbReference type="ARBA" id="ARBA00022548"/>
    </source>
</evidence>
<dbReference type="OMA" id="YCTARSE"/>
<keyword evidence="16" id="KW-0496">Mitochondrion</keyword>
<evidence type="ECO:0000256" key="5">
    <source>
        <dbReference type="ARBA" id="ARBA00012764"/>
    </source>
</evidence>
<dbReference type="PRINTS" id="PR00463">
    <property type="entry name" value="EP450I"/>
</dbReference>
<evidence type="ECO:0000256" key="11">
    <source>
        <dbReference type="ARBA" id="ARBA00022946"/>
    </source>
</evidence>
<dbReference type="InterPro" id="IPR002401">
    <property type="entry name" value="Cyt_P450_E_grp-I"/>
</dbReference>
<evidence type="ECO:0000256" key="13">
    <source>
        <dbReference type="ARBA" id="ARBA00023004"/>
    </source>
</evidence>
<dbReference type="PANTHER" id="PTHR24279">
    <property type="entry name" value="CYTOCHROME P450"/>
    <property type="match status" value="1"/>
</dbReference>
<dbReference type="InParanoid" id="B3RX39"/>
<dbReference type="EC" id="1.14.15.6" evidence="5"/>
<comment type="pathway">
    <text evidence="3">Lipid metabolism; C21-steroid hormone metabolism.</text>
</comment>
<keyword evidence="9 25" id="KW-0479">Metal-binding</keyword>
<dbReference type="PANTHER" id="PTHR24279:SF3">
    <property type="entry name" value="CHOLESTEROL SIDE-CHAIN CLEAVAGE ENZYME, MITOCHONDRIAL"/>
    <property type="match status" value="1"/>
</dbReference>
<keyword evidence="18" id="KW-1207">Sterol metabolism</keyword>
<dbReference type="InterPro" id="IPR050479">
    <property type="entry name" value="CYP11_CYP27_families"/>
</dbReference>
<dbReference type="Gene3D" id="1.10.630.10">
    <property type="entry name" value="Cytochrome P450"/>
    <property type="match status" value="1"/>
</dbReference>
<keyword evidence="17" id="KW-0472">Membrane</keyword>
<dbReference type="PROSITE" id="PS00086">
    <property type="entry name" value="CYTOCHROME_P450"/>
    <property type="match status" value="1"/>
</dbReference>
<evidence type="ECO:0000256" key="6">
    <source>
        <dbReference type="ARBA" id="ARBA00019844"/>
    </source>
</evidence>
<dbReference type="InterPro" id="IPR001128">
    <property type="entry name" value="Cyt_P450"/>
</dbReference>
<accession>B3RX39</accession>
<evidence type="ECO:0000256" key="26">
    <source>
        <dbReference type="RuleBase" id="RU000461"/>
    </source>
</evidence>
<evidence type="ECO:0000256" key="15">
    <source>
        <dbReference type="ARBA" id="ARBA00023098"/>
    </source>
</evidence>
<dbReference type="GO" id="GO:0005743">
    <property type="term" value="C:mitochondrial inner membrane"/>
    <property type="evidence" value="ECO:0007669"/>
    <property type="project" value="UniProtKB-SubCell"/>
</dbReference>
<evidence type="ECO:0000256" key="22">
    <source>
        <dbReference type="ARBA" id="ARBA00032666"/>
    </source>
</evidence>
<evidence type="ECO:0000256" key="1">
    <source>
        <dbReference type="ARBA" id="ARBA00001971"/>
    </source>
</evidence>
<dbReference type="CTD" id="6753907"/>
<keyword evidence="8 25" id="KW-0349">Heme</keyword>
<keyword evidence="12 26" id="KW-0560">Oxidoreductase</keyword>
<comment type="cofactor">
    <cofactor evidence="1 25">
        <name>heme</name>
        <dbReference type="ChEBI" id="CHEBI:30413"/>
    </cofactor>
</comment>
<evidence type="ECO:0000256" key="19">
    <source>
        <dbReference type="ARBA" id="ARBA00023221"/>
    </source>
</evidence>
<dbReference type="SUPFAM" id="SSF48264">
    <property type="entry name" value="Cytochrome P450"/>
    <property type="match status" value="1"/>
</dbReference>
<gene>
    <name evidence="28" type="ORF">TRIADDRAFT_56983</name>
</gene>
<comment type="similarity">
    <text evidence="4 26">Belongs to the cytochrome P450 family.</text>
</comment>
<keyword evidence="13 25" id="KW-0408">Iron</keyword>
<evidence type="ECO:0000256" key="16">
    <source>
        <dbReference type="ARBA" id="ARBA00023128"/>
    </source>
</evidence>
<evidence type="ECO:0000256" key="14">
    <source>
        <dbReference type="ARBA" id="ARBA00023033"/>
    </source>
</evidence>
<dbReference type="InterPro" id="IPR036396">
    <property type="entry name" value="Cyt_P450_sf"/>
</dbReference>
<dbReference type="GO" id="GO:0005506">
    <property type="term" value="F:iron ion binding"/>
    <property type="evidence" value="ECO:0007669"/>
    <property type="project" value="InterPro"/>
</dbReference>
<dbReference type="eggNOG" id="KOG0159">
    <property type="taxonomic scope" value="Eukaryota"/>
</dbReference>
<evidence type="ECO:0000256" key="9">
    <source>
        <dbReference type="ARBA" id="ARBA00022723"/>
    </source>
</evidence>
<dbReference type="PRINTS" id="PR00385">
    <property type="entry name" value="P450"/>
</dbReference>
<evidence type="ECO:0000256" key="10">
    <source>
        <dbReference type="ARBA" id="ARBA00022792"/>
    </source>
</evidence>